<dbReference type="GO" id="GO:0003729">
    <property type="term" value="F:mRNA binding"/>
    <property type="evidence" value="ECO:0000318"/>
    <property type="project" value="GO_Central"/>
</dbReference>
<dbReference type="Pfam" id="PF00013">
    <property type="entry name" value="KH_1"/>
    <property type="match status" value="2"/>
</dbReference>
<dbReference type="STRING" id="3847.A0A0R0K7Z7"/>
<gene>
    <name evidence="4" type="ORF">GLYMA_04G131600</name>
</gene>
<proteinExistence type="predicted"/>
<dbReference type="GO" id="GO:0005737">
    <property type="term" value="C:cytoplasm"/>
    <property type="evidence" value="ECO:0000318"/>
    <property type="project" value="GO_Central"/>
</dbReference>
<keyword evidence="2" id="KW-0694">RNA-binding</keyword>
<dbReference type="PANTHER" id="PTHR10288">
    <property type="entry name" value="KH DOMAIN CONTAINING RNA BINDING PROTEIN"/>
    <property type="match status" value="1"/>
</dbReference>
<dbReference type="InterPro" id="IPR036612">
    <property type="entry name" value="KH_dom_type_1_sf"/>
</dbReference>
<keyword evidence="1" id="KW-0677">Repeat</keyword>
<dbReference type="InterPro" id="IPR004088">
    <property type="entry name" value="KH_dom_type_1"/>
</dbReference>
<protein>
    <recommendedName>
        <fullName evidence="3">K Homology domain-containing protein</fullName>
    </recommendedName>
</protein>
<dbReference type="Gene3D" id="3.30.1370.10">
    <property type="entry name" value="K Homology domain, type 1"/>
    <property type="match status" value="2"/>
</dbReference>
<dbReference type="GO" id="GO:0010468">
    <property type="term" value="P:regulation of gene expression"/>
    <property type="evidence" value="ECO:0000318"/>
    <property type="project" value="GO_Central"/>
</dbReference>
<evidence type="ECO:0000313" key="6">
    <source>
        <dbReference type="Proteomes" id="UP000008827"/>
    </source>
</evidence>
<reference evidence="4" key="3">
    <citation type="submission" date="2018-07" db="EMBL/GenBank/DDBJ databases">
        <title>WGS assembly of Glycine max.</title>
        <authorList>
            <person name="Schmutz J."/>
            <person name="Cannon S."/>
            <person name="Schlueter J."/>
            <person name="Ma J."/>
            <person name="Mitros T."/>
            <person name="Nelson W."/>
            <person name="Hyten D."/>
            <person name="Song Q."/>
            <person name="Thelen J."/>
            <person name="Cheng J."/>
            <person name="Xu D."/>
            <person name="Hellsten U."/>
            <person name="May G."/>
            <person name="Yu Y."/>
            <person name="Sakurai T."/>
            <person name="Umezawa T."/>
            <person name="Bhattacharyya M."/>
            <person name="Sandhu D."/>
            <person name="Valliyodan B."/>
            <person name="Lindquist E."/>
            <person name="Peto M."/>
            <person name="Grant D."/>
            <person name="Shu S."/>
            <person name="Goodstein D."/>
            <person name="Barry K."/>
            <person name="Futrell-Griggs M."/>
            <person name="Abernathy B."/>
            <person name="Du J."/>
            <person name="Tian Z."/>
            <person name="Zhu L."/>
            <person name="Gill N."/>
            <person name="Joshi T."/>
            <person name="Libault M."/>
            <person name="Sethuraman A."/>
            <person name="Zhang X."/>
            <person name="Shinozaki K."/>
            <person name="Nguyen H."/>
            <person name="Wing R."/>
            <person name="Cregan P."/>
            <person name="Specht J."/>
            <person name="Grimwood J."/>
            <person name="Rokhsar D."/>
            <person name="Stacey G."/>
            <person name="Shoemaker R."/>
            <person name="Jackson S."/>
        </authorList>
    </citation>
    <scope>NUCLEOTIDE SEQUENCE</scope>
    <source>
        <tissue evidence="4">Callus</tissue>
    </source>
</reference>
<dbReference type="SMR" id="A0A0R0K7Z7"/>
<evidence type="ECO:0000313" key="5">
    <source>
        <dbReference type="EnsemblPlants" id="KRH62780"/>
    </source>
</evidence>
<evidence type="ECO:0000256" key="2">
    <source>
        <dbReference type="PROSITE-ProRule" id="PRU00117"/>
    </source>
</evidence>
<dbReference type="PROSITE" id="PS50084">
    <property type="entry name" value="KH_TYPE_1"/>
    <property type="match status" value="2"/>
</dbReference>
<dbReference type="Proteomes" id="UP000008827">
    <property type="component" value="Chromosome 4"/>
</dbReference>
<evidence type="ECO:0000256" key="1">
    <source>
        <dbReference type="ARBA" id="ARBA00022737"/>
    </source>
</evidence>
<dbReference type="EnsemblPlants" id="KRH62780">
    <property type="protein sequence ID" value="KRH62780"/>
    <property type="gene ID" value="GLYMA_04G131600"/>
</dbReference>
<name>A0A0R0K7Z7_SOYBN</name>
<reference evidence="5" key="2">
    <citation type="submission" date="2018-02" db="UniProtKB">
        <authorList>
            <consortium name="EnsemblPlants"/>
        </authorList>
    </citation>
    <scope>IDENTIFICATION</scope>
    <source>
        <strain evidence="5">Williams 82</strain>
    </source>
</reference>
<dbReference type="PaxDb" id="3847-GLYMA04G16321.1"/>
<keyword evidence="6" id="KW-1185">Reference proteome</keyword>
<dbReference type="SMART" id="SM00322">
    <property type="entry name" value="KH"/>
    <property type="match status" value="2"/>
</dbReference>
<dbReference type="InParanoid" id="A0A0R0K7Z7"/>
<dbReference type="CDD" id="cd00105">
    <property type="entry name" value="KH-I"/>
    <property type="match status" value="1"/>
</dbReference>
<feature type="domain" description="K Homology" evidence="3">
    <location>
        <begin position="199"/>
        <end position="273"/>
    </location>
</feature>
<accession>A0A0R0K7Z7</accession>
<feature type="non-terminal residue" evidence="4">
    <location>
        <position position="290"/>
    </location>
</feature>
<dbReference type="OrthoDB" id="5204190at2759"/>
<organism evidence="4">
    <name type="scientific">Glycine max</name>
    <name type="common">Soybean</name>
    <name type="synonym">Glycine hispida</name>
    <dbReference type="NCBI Taxonomy" id="3847"/>
    <lineage>
        <taxon>Eukaryota</taxon>
        <taxon>Viridiplantae</taxon>
        <taxon>Streptophyta</taxon>
        <taxon>Embryophyta</taxon>
        <taxon>Tracheophyta</taxon>
        <taxon>Spermatophyta</taxon>
        <taxon>Magnoliopsida</taxon>
        <taxon>eudicotyledons</taxon>
        <taxon>Gunneridae</taxon>
        <taxon>Pentapetalae</taxon>
        <taxon>rosids</taxon>
        <taxon>fabids</taxon>
        <taxon>Fabales</taxon>
        <taxon>Fabaceae</taxon>
        <taxon>Papilionoideae</taxon>
        <taxon>50 kb inversion clade</taxon>
        <taxon>NPAAA clade</taxon>
        <taxon>indigoferoid/millettioid clade</taxon>
        <taxon>Phaseoleae</taxon>
        <taxon>Glycine</taxon>
        <taxon>Glycine subgen. Soja</taxon>
    </lineage>
</organism>
<dbReference type="AlphaFoldDB" id="A0A0R0K7Z7"/>
<feature type="domain" description="K Homology" evidence="3">
    <location>
        <begin position="103"/>
        <end position="176"/>
    </location>
</feature>
<sequence>MGKKQNDIQKTGLGRALLSRFYRKKFLESFNEVSDIDAVVEQSLEPLPKLAAVASTTLISLEPGSVPDETTTPEEARKQQKQEEIEHYITFSGLKSENQSILRKHLLQNLTPFIQVGVLIGKAGDTIRYLQYNSSAKIQITRDADADPLCATRSVELIGILESIDKAEKLMNVVIAEADVGDSPSLVARGLSPAQATVGSEQIQIQVPNEKVGLIIGRSGETIKSLQTKSGVRIQLIPQHLSEGDDSKERTVQVTGDKRQIQIAQELIKEVMNQVCLTIHAYAENFYNFK</sequence>
<dbReference type="InterPro" id="IPR004087">
    <property type="entry name" value="KH_dom"/>
</dbReference>
<evidence type="ECO:0000313" key="4">
    <source>
        <dbReference type="EMBL" id="KRH62780.1"/>
    </source>
</evidence>
<dbReference type="Gramene" id="KRH62780">
    <property type="protein sequence ID" value="KRH62780"/>
    <property type="gene ID" value="GLYMA_04G131600"/>
</dbReference>
<dbReference type="EMBL" id="CM000837">
    <property type="protein sequence ID" value="KRH62780.1"/>
    <property type="molecule type" value="Genomic_DNA"/>
</dbReference>
<evidence type="ECO:0000259" key="3">
    <source>
        <dbReference type="SMART" id="SM00322"/>
    </source>
</evidence>
<reference evidence="4 5" key="1">
    <citation type="journal article" date="2010" name="Nature">
        <title>Genome sequence of the palaeopolyploid soybean.</title>
        <authorList>
            <person name="Schmutz J."/>
            <person name="Cannon S.B."/>
            <person name="Schlueter J."/>
            <person name="Ma J."/>
            <person name="Mitros T."/>
            <person name="Nelson W."/>
            <person name="Hyten D.L."/>
            <person name="Song Q."/>
            <person name="Thelen J.J."/>
            <person name="Cheng J."/>
            <person name="Xu D."/>
            <person name="Hellsten U."/>
            <person name="May G.D."/>
            <person name="Yu Y."/>
            <person name="Sakurai T."/>
            <person name="Umezawa T."/>
            <person name="Bhattacharyya M.K."/>
            <person name="Sandhu D."/>
            <person name="Valliyodan B."/>
            <person name="Lindquist E."/>
            <person name="Peto M."/>
            <person name="Grant D."/>
            <person name="Shu S."/>
            <person name="Goodstein D."/>
            <person name="Barry K."/>
            <person name="Futrell-Griggs M."/>
            <person name="Abernathy B."/>
            <person name="Du J."/>
            <person name="Tian Z."/>
            <person name="Zhu L."/>
            <person name="Gill N."/>
            <person name="Joshi T."/>
            <person name="Libault M."/>
            <person name="Sethuraman A."/>
            <person name="Zhang X.-C."/>
            <person name="Shinozaki K."/>
            <person name="Nguyen H.T."/>
            <person name="Wing R.A."/>
            <person name="Cregan P."/>
            <person name="Specht J."/>
            <person name="Grimwood J."/>
            <person name="Rokhsar D."/>
            <person name="Stacey G."/>
            <person name="Shoemaker R.C."/>
            <person name="Jackson S.A."/>
        </authorList>
    </citation>
    <scope>NUCLEOTIDE SEQUENCE [LARGE SCALE GENOMIC DNA]</scope>
    <source>
        <strain evidence="5">cv. Williams 82</strain>
        <tissue evidence="4">Callus</tissue>
    </source>
</reference>
<dbReference type="SUPFAM" id="SSF54791">
    <property type="entry name" value="Eukaryotic type KH-domain (KH-domain type I)"/>
    <property type="match status" value="2"/>
</dbReference>